<protein>
    <submittedName>
        <fullName evidence="5">Pentatricopeptide repeat-containing protein At2g45350, chloroplastic-like</fullName>
    </submittedName>
</protein>
<accession>A0A1U8ARS9</accession>
<evidence type="ECO:0000313" key="4">
    <source>
        <dbReference type="Proteomes" id="UP000189703"/>
    </source>
</evidence>
<dbReference type="Pfam" id="PF20431">
    <property type="entry name" value="E_motif"/>
    <property type="match status" value="1"/>
</dbReference>
<keyword evidence="4" id="KW-1185">Reference proteome</keyword>
<keyword evidence="2" id="KW-0677">Repeat</keyword>
<dbReference type="eggNOG" id="KOG4197">
    <property type="taxonomic scope" value="Eukaryota"/>
</dbReference>
<dbReference type="InterPro" id="IPR046960">
    <property type="entry name" value="PPR_At4g14850-like_plant"/>
</dbReference>
<dbReference type="RefSeq" id="XP_010265725.1">
    <property type="nucleotide sequence ID" value="XM_010267423.1"/>
</dbReference>
<evidence type="ECO:0000256" key="3">
    <source>
        <dbReference type="ARBA" id="ARBA00061659"/>
    </source>
</evidence>
<name>A0A1U8ARS9_NELNU</name>
<dbReference type="GO" id="GO:0009451">
    <property type="term" value="P:RNA modification"/>
    <property type="evidence" value="ECO:0007669"/>
    <property type="project" value="InterPro"/>
</dbReference>
<dbReference type="OMA" id="DIYCWNA"/>
<proteinExistence type="inferred from homology"/>
<dbReference type="GeneID" id="104603397"/>
<evidence type="ECO:0000256" key="2">
    <source>
        <dbReference type="ARBA" id="ARBA00022737"/>
    </source>
</evidence>
<sequence length="513" mass="57080">MALVLCPMSCILSPPHSSPPTTSLREWNRAIKHQVLEGKLAGAILLYTKMQETVLSGDNFTFPLLLKAAGNLGSPQLGLALHGQTVKTGFSIHVFVQTALLNMYSNLGYVESSRTVFDNIQWKDIVAWNSMLRRYASCGQMDNAEELYHLMPCRDQLSFNIMISGYASMGNVECTRRMFDAVPTKDVVSWNSVILACTKAGDMELARKLFDEMQERSVVSWNTMISGYLQSQRYADAVDMFNSMKTGNIVPNHLTLKIVLSACAHLGSLETGLKIHAHAMILEPDAHVVTALIDMYSKCGSIERALEVFYKSEMREWDIYCWNAMISGLALHGYGQAALRLFDDMKDRHIRPDDITFVALLSACSHAGLVEEGYQIFESMEDFGVLPKMEHYACMVDLLGRAGLLDLAYSFMKVMPFEPGATVLGALLSSCLVHGDAELAETVSKHIIDKVGCLSDGEYMMLSNMFALHGRWKEADDWRRMMKEAGISKVAGCSTIEVNGRMYRFLAGDREGG</sequence>
<dbReference type="PANTHER" id="PTHR47926:SF537">
    <property type="entry name" value="PENTACOTRIPEPTIDE-REPEAT REGION OF PRORP DOMAIN-CONTAINING PROTEIN"/>
    <property type="match status" value="1"/>
</dbReference>
<dbReference type="PANTHER" id="PTHR47926">
    <property type="entry name" value="PENTATRICOPEPTIDE REPEAT-CONTAINING PROTEIN"/>
    <property type="match status" value="1"/>
</dbReference>
<evidence type="ECO:0000313" key="5">
    <source>
        <dbReference type="RefSeq" id="XP_010265725.1"/>
    </source>
</evidence>
<dbReference type="Proteomes" id="UP000189703">
    <property type="component" value="Unplaced"/>
</dbReference>
<dbReference type="InterPro" id="IPR011990">
    <property type="entry name" value="TPR-like_helical_dom_sf"/>
</dbReference>
<dbReference type="FunFam" id="1.25.40.10:FF:000090">
    <property type="entry name" value="Pentatricopeptide repeat-containing protein, chloroplastic"/>
    <property type="match status" value="1"/>
</dbReference>
<comment type="similarity">
    <text evidence="1">Belongs to the PPR family. PCMP-H subfamily.</text>
</comment>
<dbReference type="NCBIfam" id="TIGR00756">
    <property type="entry name" value="PPR"/>
    <property type="match status" value="5"/>
</dbReference>
<dbReference type="InterPro" id="IPR002885">
    <property type="entry name" value="PPR_rpt"/>
</dbReference>
<dbReference type="Gene3D" id="1.25.40.10">
    <property type="entry name" value="Tetratricopeptide repeat domain"/>
    <property type="match status" value="3"/>
</dbReference>
<dbReference type="Pfam" id="PF01535">
    <property type="entry name" value="PPR"/>
    <property type="match status" value="1"/>
</dbReference>
<gene>
    <name evidence="5" type="primary">LOC104603397</name>
</gene>
<evidence type="ECO:0000256" key="1">
    <source>
        <dbReference type="ARBA" id="ARBA00006643"/>
    </source>
</evidence>
<dbReference type="PROSITE" id="PS51375">
    <property type="entry name" value="PPR"/>
    <property type="match status" value="4"/>
</dbReference>
<dbReference type="FunFam" id="1.25.40.10:FF:001214">
    <property type="entry name" value="Pentatricopeptide repeat-containing protein At2g20540"/>
    <property type="match status" value="1"/>
</dbReference>
<comment type="similarity">
    <text evidence="3">Belongs to the PPR family. PCMP-E subfamily.</text>
</comment>
<dbReference type="Pfam" id="PF13041">
    <property type="entry name" value="PPR_2"/>
    <property type="match status" value="3"/>
</dbReference>
<reference evidence="5" key="1">
    <citation type="submission" date="2025-08" db="UniProtKB">
        <authorList>
            <consortium name="RefSeq"/>
        </authorList>
    </citation>
    <scope>IDENTIFICATION</scope>
</reference>
<dbReference type="AlphaFoldDB" id="A0A1U8ARS9"/>
<dbReference type="FunFam" id="1.25.40.10:FF:000333">
    <property type="entry name" value="Pentatricopeptide repeat-containing protein"/>
    <property type="match status" value="1"/>
</dbReference>
<dbReference type="OrthoDB" id="185373at2759"/>
<dbReference type="InterPro" id="IPR046848">
    <property type="entry name" value="E_motif"/>
</dbReference>
<dbReference type="GO" id="GO:0003723">
    <property type="term" value="F:RNA binding"/>
    <property type="evidence" value="ECO:0007669"/>
    <property type="project" value="InterPro"/>
</dbReference>
<organism evidence="4 5">
    <name type="scientific">Nelumbo nucifera</name>
    <name type="common">Sacred lotus</name>
    <dbReference type="NCBI Taxonomy" id="4432"/>
    <lineage>
        <taxon>Eukaryota</taxon>
        <taxon>Viridiplantae</taxon>
        <taxon>Streptophyta</taxon>
        <taxon>Embryophyta</taxon>
        <taxon>Tracheophyta</taxon>
        <taxon>Spermatophyta</taxon>
        <taxon>Magnoliopsida</taxon>
        <taxon>Proteales</taxon>
        <taxon>Nelumbonaceae</taxon>
        <taxon>Nelumbo</taxon>
    </lineage>
</organism>
<dbReference type="KEGG" id="nnu:104603397"/>